<evidence type="ECO:0000256" key="2">
    <source>
        <dbReference type="ARBA" id="ARBA00005551"/>
    </source>
</evidence>
<feature type="transmembrane region" description="Helical" evidence="11">
    <location>
        <begin position="359"/>
        <end position="378"/>
    </location>
</feature>
<feature type="transmembrane region" description="Helical" evidence="11">
    <location>
        <begin position="221"/>
        <end position="249"/>
    </location>
</feature>
<evidence type="ECO:0000256" key="10">
    <source>
        <dbReference type="ARBA" id="ARBA00023201"/>
    </source>
</evidence>
<reference evidence="13 14" key="1">
    <citation type="submission" date="2019-03" db="EMBL/GenBank/DDBJ databases">
        <title>Genomic Encyclopedia of Type Strains, Phase IV (KMG-IV): sequencing the most valuable type-strain genomes for metagenomic binning, comparative biology and taxonomic classification.</title>
        <authorList>
            <person name="Goeker M."/>
        </authorList>
    </citation>
    <scope>NUCLEOTIDE SEQUENCE [LARGE SCALE GENOMIC DNA]</scope>
    <source>
        <strain evidence="13 14">DSM 100451</strain>
    </source>
</reference>
<evidence type="ECO:0000313" key="14">
    <source>
        <dbReference type="Proteomes" id="UP000295184"/>
    </source>
</evidence>
<name>A0A4R1QKI2_9FIRM</name>
<keyword evidence="7" id="KW-0915">Sodium</keyword>
<organism evidence="13 14">
    <name type="scientific">Allofournierella massiliensis</name>
    <dbReference type="NCBI Taxonomy" id="1650663"/>
    <lineage>
        <taxon>Bacteria</taxon>
        <taxon>Bacillati</taxon>
        <taxon>Bacillota</taxon>
        <taxon>Clostridia</taxon>
        <taxon>Eubacteriales</taxon>
        <taxon>Oscillospiraceae</taxon>
        <taxon>Allofournierella</taxon>
    </lineage>
</organism>
<dbReference type="GO" id="GO:1902600">
    <property type="term" value="P:proton transmembrane transport"/>
    <property type="evidence" value="ECO:0007669"/>
    <property type="project" value="InterPro"/>
</dbReference>
<keyword evidence="4" id="KW-0050">Antiport</keyword>
<keyword evidence="8" id="KW-0406">Ion transport</keyword>
<evidence type="ECO:0000256" key="7">
    <source>
        <dbReference type="ARBA" id="ARBA00023053"/>
    </source>
</evidence>
<dbReference type="GeneID" id="97381194"/>
<keyword evidence="9 11" id="KW-0472">Membrane</keyword>
<evidence type="ECO:0000256" key="9">
    <source>
        <dbReference type="ARBA" id="ARBA00023136"/>
    </source>
</evidence>
<dbReference type="InterPro" id="IPR038770">
    <property type="entry name" value="Na+/solute_symporter_sf"/>
</dbReference>
<keyword evidence="6 11" id="KW-1133">Transmembrane helix</keyword>
<dbReference type="GO" id="GO:0006814">
    <property type="term" value="P:sodium ion transport"/>
    <property type="evidence" value="ECO:0007669"/>
    <property type="project" value="UniProtKB-KW"/>
</dbReference>
<feature type="transmembrane region" description="Helical" evidence="11">
    <location>
        <begin position="295"/>
        <end position="313"/>
    </location>
</feature>
<feature type="transmembrane region" description="Helical" evidence="11">
    <location>
        <begin position="87"/>
        <end position="110"/>
    </location>
</feature>
<dbReference type="AlphaFoldDB" id="A0A4R1QKI2"/>
<evidence type="ECO:0000256" key="8">
    <source>
        <dbReference type="ARBA" id="ARBA00023065"/>
    </source>
</evidence>
<dbReference type="GO" id="GO:0015297">
    <property type="term" value="F:antiporter activity"/>
    <property type="evidence" value="ECO:0007669"/>
    <property type="project" value="UniProtKB-KW"/>
</dbReference>
<evidence type="ECO:0000259" key="12">
    <source>
        <dbReference type="Pfam" id="PF00999"/>
    </source>
</evidence>
<evidence type="ECO:0000256" key="1">
    <source>
        <dbReference type="ARBA" id="ARBA00004141"/>
    </source>
</evidence>
<evidence type="ECO:0000256" key="4">
    <source>
        <dbReference type="ARBA" id="ARBA00022449"/>
    </source>
</evidence>
<feature type="transmembrane region" description="Helical" evidence="11">
    <location>
        <begin position="116"/>
        <end position="137"/>
    </location>
</feature>
<feature type="transmembrane region" description="Helical" evidence="11">
    <location>
        <begin position="149"/>
        <end position="172"/>
    </location>
</feature>
<dbReference type="Proteomes" id="UP000295184">
    <property type="component" value="Unassembled WGS sequence"/>
</dbReference>
<evidence type="ECO:0000256" key="5">
    <source>
        <dbReference type="ARBA" id="ARBA00022692"/>
    </source>
</evidence>
<accession>A0A4R1QKI2</accession>
<evidence type="ECO:0000256" key="6">
    <source>
        <dbReference type="ARBA" id="ARBA00022989"/>
    </source>
</evidence>
<comment type="caution">
    <text evidence="13">The sequence shown here is derived from an EMBL/GenBank/DDBJ whole genome shotgun (WGS) entry which is preliminary data.</text>
</comment>
<dbReference type="EMBL" id="SLUM01000029">
    <property type="protein sequence ID" value="TCL53667.1"/>
    <property type="molecule type" value="Genomic_DNA"/>
</dbReference>
<comment type="similarity">
    <text evidence="2">Belongs to the monovalent cation:proton antiporter 2 (CPA2) transporter (TC 2.A.37) family.</text>
</comment>
<evidence type="ECO:0000256" key="11">
    <source>
        <dbReference type="SAM" id="Phobius"/>
    </source>
</evidence>
<feature type="transmembrane region" description="Helical" evidence="11">
    <location>
        <begin position="269"/>
        <end position="288"/>
    </location>
</feature>
<dbReference type="PANTHER" id="PTHR43562:SF3">
    <property type="entry name" value="SODIUM ION_PROTON EXCHANGER (EUROFUNG)"/>
    <property type="match status" value="1"/>
</dbReference>
<keyword evidence="10" id="KW-0739">Sodium transport</keyword>
<keyword evidence="5 11" id="KW-0812">Transmembrane</keyword>
<feature type="transmembrane region" description="Helical" evidence="11">
    <location>
        <begin position="31"/>
        <end position="49"/>
    </location>
</feature>
<comment type="subcellular location">
    <subcellularLocation>
        <location evidence="1">Membrane</location>
        <topology evidence="1">Multi-pass membrane protein</topology>
    </subcellularLocation>
</comment>
<dbReference type="Pfam" id="PF00999">
    <property type="entry name" value="Na_H_Exchanger"/>
    <property type="match status" value="1"/>
</dbReference>
<evidence type="ECO:0000313" key="13">
    <source>
        <dbReference type="EMBL" id="TCL53667.1"/>
    </source>
</evidence>
<dbReference type="Gene3D" id="1.20.1530.20">
    <property type="match status" value="1"/>
</dbReference>
<proteinExistence type="inferred from homology"/>
<dbReference type="GO" id="GO:0016020">
    <property type="term" value="C:membrane"/>
    <property type="evidence" value="ECO:0007669"/>
    <property type="project" value="UniProtKB-SubCell"/>
</dbReference>
<feature type="transmembrane region" description="Helical" evidence="11">
    <location>
        <begin position="178"/>
        <end position="200"/>
    </location>
</feature>
<dbReference type="STRING" id="1650663.GCA_001486665_02249"/>
<dbReference type="RefSeq" id="WP_058965265.1">
    <property type="nucleotide sequence ID" value="NZ_CABKVM010000017.1"/>
</dbReference>
<gene>
    <name evidence="13" type="ORF">EDD77_12954</name>
</gene>
<feature type="domain" description="Cation/H+ exchanger transmembrane" evidence="12">
    <location>
        <begin position="14"/>
        <end position="378"/>
    </location>
</feature>
<dbReference type="PANTHER" id="PTHR43562">
    <property type="entry name" value="NAPA-TYPE SODIUM/HYDROGEN ANTIPORTER"/>
    <property type="match status" value="1"/>
</dbReference>
<sequence length="426" mass="45770">MSYDFLWQIALILVSTKVCGLITRRFQMPQVVGALLAGLLLGPAVFGLLPSDSEMIKQLAELGVIVIMFSAGMETDIRDLKNAGKSGFLVAILGVLVPLFGGAGLAAWLAPTENMLQNFFIGTVLTATSVSITVEALREMGRLQSRVGNTILAAAIIDDILGIIALTIMTSLGGGGESIAIVLLKIVLFLVVCCFVYVVGLKALDWYIEHTGRKDLRRFPIAAFVVCLMMAWIAEHFFGVADITGAFAAGLMIGATKKAGYIASKFEPVQYLFLAPVFFASIGMTVVLPAMNTQIVIFSILLVVVAVLSKWLGCGVGAKLCGFSTRECNQIGLGMVCRGEVALIVANKGAEVGLMPDALFGPVIIMVIISTILTPILLKLAYRGEDALNLEESPLENRSEALEQLDIVTDQLLTREQEIKEKNQKH</sequence>
<dbReference type="OrthoDB" id="9793589at2"/>
<protein>
    <submittedName>
        <fullName evidence="13">Kef-type K+ transport system membrane component KefB</fullName>
    </submittedName>
</protein>
<feature type="transmembrane region" description="Helical" evidence="11">
    <location>
        <begin position="55"/>
        <end position="75"/>
    </location>
</feature>
<keyword evidence="3" id="KW-0813">Transport</keyword>
<evidence type="ECO:0000256" key="3">
    <source>
        <dbReference type="ARBA" id="ARBA00022448"/>
    </source>
</evidence>
<dbReference type="InterPro" id="IPR006153">
    <property type="entry name" value="Cation/H_exchanger_TM"/>
</dbReference>
<feature type="transmembrane region" description="Helical" evidence="11">
    <location>
        <begin position="6"/>
        <end position="24"/>
    </location>
</feature>